<accession>A0A4Y2GDN7</accession>
<evidence type="ECO:0000313" key="3">
    <source>
        <dbReference type="Proteomes" id="UP000499080"/>
    </source>
</evidence>
<feature type="compositionally biased region" description="Basic and acidic residues" evidence="1">
    <location>
        <begin position="12"/>
        <end position="28"/>
    </location>
</feature>
<reference evidence="2 3" key="1">
    <citation type="journal article" date="2019" name="Sci. Rep.">
        <title>Orb-weaving spider Araneus ventricosus genome elucidates the spidroin gene catalogue.</title>
        <authorList>
            <person name="Kono N."/>
            <person name="Nakamura H."/>
            <person name="Ohtoshi R."/>
            <person name="Moran D.A.P."/>
            <person name="Shinohara A."/>
            <person name="Yoshida Y."/>
            <person name="Fujiwara M."/>
            <person name="Mori M."/>
            <person name="Tomita M."/>
            <person name="Arakawa K."/>
        </authorList>
    </citation>
    <scope>NUCLEOTIDE SEQUENCE [LARGE SCALE GENOMIC DNA]</scope>
</reference>
<gene>
    <name evidence="2" type="ORF">AVEN_140943_1</name>
</gene>
<dbReference type="Proteomes" id="UP000499080">
    <property type="component" value="Unassembled WGS sequence"/>
</dbReference>
<feature type="region of interest" description="Disordered" evidence="1">
    <location>
        <begin position="1"/>
        <end position="40"/>
    </location>
</feature>
<dbReference type="AlphaFoldDB" id="A0A4Y2GDN7"/>
<proteinExistence type="predicted"/>
<keyword evidence="3" id="KW-1185">Reference proteome</keyword>
<dbReference type="EMBL" id="BGPR01001312">
    <property type="protein sequence ID" value="GBM50835.1"/>
    <property type="molecule type" value="Genomic_DNA"/>
</dbReference>
<feature type="compositionally biased region" description="Basic residues" evidence="1">
    <location>
        <begin position="1"/>
        <end position="11"/>
    </location>
</feature>
<name>A0A4Y2GDN7_ARAVE</name>
<comment type="caution">
    <text evidence="2">The sequence shown here is derived from an EMBL/GenBank/DDBJ whole genome shotgun (WGS) entry which is preliminary data.</text>
</comment>
<protein>
    <submittedName>
        <fullName evidence="2">Uncharacterized protein</fullName>
    </submittedName>
</protein>
<sequence>MPKRREKRRRREIIVEGGAEREQTKKPDSPLSNDNPSGRKLNKAKLKTYLFACMATHLRNHKKGWGVSQFPFWLDLAQCGAGGIWYVNRTQASKGWVSQALQESALLISFKRWGS</sequence>
<evidence type="ECO:0000256" key="1">
    <source>
        <dbReference type="SAM" id="MobiDB-lite"/>
    </source>
</evidence>
<evidence type="ECO:0000313" key="2">
    <source>
        <dbReference type="EMBL" id="GBM50835.1"/>
    </source>
</evidence>
<organism evidence="2 3">
    <name type="scientific">Araneus ventricosus</name>
    <name type="common">Orbweaver spider</name>
    <name type="synonym">Epeira ventricosa</name>
    <dbReference type="NCBI Taxonomy" id="182803"/>
    <lineage>
        <taxon>Eukaryota</taxon>
        <taxon>Metazoa</taxon>
        <taxon>Ecdysozoa</taxon>
        <taxon>Arthropoda</taxon>
        <taxon>Chelicerata</taxon>
        <taxon>Arachnida</taxon>
        <taxon>Araneae</taxon>
        <taxon>Araneomorphae</taxon>
        <taxon>Entelegynae</taxon>
        <taxon>Araneoidea</taxon>
        <taxon>Araneidae</taxon>
        <taxon>Araneus</taxon>
    </lineage>
</organism>